<gene>
    <name evidence="2" type="ORF">SI859A1_00272</name>
</gene>
<keyword evidence="1" id="KW-0808">Transferase</keyword>
<dbReference type="InterPro" id="IPR044855">
    <property type="entry name" value="CoA-Trfase_III_dom3_sf"/>
</dbReference>
<dbReference type="GO" id="GO:0008410">
    <property type="term" value="F:CoA-transferase activity"/>
    <property type="evidence" value="ECO:0007669"/>
    <property type="project" value="TreeGrafter"/>
</dbReference>
<keyword evidence="3" id="KW-1185">Reference proteome</keyword>
<dbReference type="HOGENOM" id="CLU_033975_1_1_5"/>
<dbReference type="PANTHER" id="PTHR48207:SF3">
    <property type="entry name" value="SUCCINATE--HYDROXYMETHYLGLUTARATE COA-TRANSFERASE"/>
    <property type="match status" value="1"/>
</dbReference>
<dbReference type="BioCyc" id="AURANTIMONAS:SI859A1_00272-MONOMER"/>
<dbReference type="SUPFAM" id="SSF89796">
    <property type="entry name" value="CoA-transferase family III (CaiB/BaiF)"/>
    <property type="match status" value="1"/>
</dbReference>
<dbReference type="InterPro" id="IPR023606">
    <property type="entry name" value="CoA-Trfase_III_dom_1_sf"/>
</dbReference>
<proteinExistence type="predicted"/>
<evidence type="ECO:0000256" key="1">
    <source>
        <dbReference type="ARBA" id="ARBA00022679"/>
    </source>
</evidence>
<dbReference type="AlphaFoldDB" id="Q1YHG0"/>
<reference evidence="2 3" key="1">
    <citation type="journal article" date="2008" name="Appl. Environ. Microbiol.">
        <title>Genomic insights into Mn(II) oxidation by the marine alphaproteobacterium Aurantimonas sp. strain SI85-9A1.</title>
        <authorList>
            <person name="Dick G.J."/>
            <person name="Podell S."/>
            <person name="Johnson H.A."/>
            <person name="Rivera-Espinoza Y."/>
            <person name="Bernier-Latmani R."/>
            <person name="McCarthy J.K."/>
            <person name="Torpey J.W."/>
            <person name="Clement B.G."/>
            <person name="Gaasterland T."/>
            <person name="Tebo B.M."/>
        </authorList>
    </citation>
    <scope>NUCLEOTIDE SEQUENCE [LARGE SCALE GENOMIC DNA]</scope>
    <source>
        <strain evidence="2 3">SI85-9A1</strain>
    </source>
</reference>
<sequence length="412" mass="44675">MSPPWERSLRAVTVLIRAHPVCCSKPAESPMNDDLAGILVVSVEQAVAAPYVSGRLADAGARVLKIERPQGDFARGYDSLVHGESAYFVWLNRGKESVRLDLKDPTDRERLAVLIGEADVFIQNLAPGVISRLGFDMAELRERFPRLITCAISGYGDDGPFAHLKAYDLLVQAETGLSSVTGNAEGPARVGVSVCDIAAGMTALSSIMQALFVRERSGKGRHISLSLFHALSDWMNVPYLQYVYGGKTPPRNGLSHPTIAPYGVFECADKRAILFSIQNEREWANLCARALELPDLASDERFASNNARVANRPALEAIIQEVFSRFDRDAMAEKLEAAKIAYGRLSTMEDVKHHAQNRTVTVETPTGPVTMLAPGFLVDGKLPEFGRVPALGEDTDAVFAEFSLTGSDGAAG</sequence>
<evidence type="ECO:0000313" key="3">
    <source>
        <dbReference type="Proteomes" id="UP000000321"/>
    </source>
</evidence>
<dbReference type="InterPro" id="IPR003673">
    <property type="entry name" value="CoA-Trfase_fam_III"/>
</dbReference>
<dbReference type="PANTHER" id="PTHR48207">
    <property type="entry name" value="SUCCINATE--HYDROXYMETHYLGLUTARATE COA-TRANSFERASE"/>
    <property type="match status" value="1"/>
</dbReference>
<dbReference type="Proteomes" id="UP000000321">
    <property type="component" value="Unassembled WGS sequence"/>
</dbReference>
<dbReference type="InterPro" id="IPR050483">
    <property type="entry name" value="CoA-transferase_III_domain"/>
</dbReference>
<accession>Q1YHG0</accession>
<comment type="caution">
    <text evidence="2">The sequence shown here is derived from an EMBL/GenBank/DDBJ whole genome shotgun (WGS) entry which is preliminary data.</text>
</comment>
<name>Q1YHG0_AURMS</name>
<protein>
    <submittedName>
        <fullName evidence="2">Putative L-carnitine dehydratase/bile acid-inducible protein F</fullName>
    </submittedName>
</protein>
<dbReference type="Gene3D" id="3.40.50.10540">
    <property type="entry name" value="Crotonobetainyl-coa:carnitine coa-transferase, domain 1"/>
    <property type="match status" value="1"/>
</dbReference>
<dbReference type="Pfam" id="PF02515">
    <property type="entry name" value="CoA_transf_3"/>
    <property type="match status" value="1"/>
</dbReference>
<dbReference type="Gene3D" id="3.30.1540.10">
    <property type="entry name" value="formyl-coa transferase, domain 3"/>
    <property type="match status" value="1"/>
</dbReference>
<organism evidence="2 3">
    <name type="scientific">Aurantimonas manganoxydans (strain ATCC BAA-1229 / DSM 21871 / SI85-9A1)</name>
    <dbReference type="NCBI Taxonomy" id="287752"/>
    <lineage>
        <taxon>Bacteria</taxon>
        <taxon>Pseudomonadati</taxon>
        <taxon>Pseudomonadota</taxon>
        <taxon>Alphaproteobacteria</taxon>
        <taxon>Hyphomicrobiales</taxon>
        <taxon>Aurantimonadaceae</taxon>
        <taxon>Aurantimonas</taxon>
    </lineage>
</organism>
<evidence type="ECO:0000313" key="2">
    <source>
        <dbReference type="EMBL" id="EAS49619.1"/>
    </source>
</evidence>
<dbReference type="EMBL" id="AAPJ01000004">
    <property type="protein sequence ID" value="EAS49619.1"/>
    <property type="molecule type" value="Genomic_DNA"/>
</dbReference>